<dbReference type="PANTHER" id="PTHR43394">
    <property type="entry name" value="ATP-DEPENDENT PERMEASE MDL1, MITOCHONDRIAL"/>
    <property type="match status" value="1"/>
</dbReference>
<dbReference type="GO" id="GO:0015421">
    <property type="term" value="F:ABC-type oligopeptide transporter activity"/>
    <property type="evidence" value="ECO:0007669"/>
    <property type="project" value="TreeGrafter"/>
</dbReference>
<feature type="domain" description="ABC transmembrane type-1" evidence="10">
    <location>
        <begin position="40"/>
        <end position="321"/>
    </location>
</feature>
<feature type="transmembrane region" description="Helical" evidence="8">
    <location>
        <begin position="180"/>
        <end position="197"/>
    </location>
</feature>
<dbReference type="FunFam" id="3.40.50.300:FF:000287">
    <property type="entry name" value="Multidrug ABC transporter ATP-binding protein"/>
    <property type="match status" value="1"/>
</dbReference>
<feature type="transmembrane region" description="Helical" evidence="8">
    <location>
        <begin position="256"/>
        <end position="280"/>
    </location>
</feature>
<evidence type="ECO:0000256" key="7">
    <source>
        <dbReference type="ARBA" id="ARBA00023136"/>
    </source>
</evidence>
<keyword evidence="6 8" id="KW-1133">Transmembrane helix</keyword>
<dbReference type="PROSITE" id="PS00211">
    <property type="entry name" value="ABC_TRANSPORTER_1"/>
    <property type="match status" value="1"/>
</dbReference>
<dbReference type="Gene3D" id="3.40.50.300">
    <property type="entry name" value="P-loop containing nucleotide triphosphate hydrolases"/>
    <property type="match status" value="1"/>
</dbReference>
<dbReference type="GO" id="GO:0016887">
    <property type="term" value="F:ATP hydrolysis activity"/>
    <property type="evidence" value="ECO:0007669"/>
    <property type="project" value="InterPro"/>
</dbReference>
<dbReference type="Gene3D" id="1.20.1560.10">
    <property type="entry name" value="ABC transporter type 1, transmembrane domain"/>
    <property type="match status" value="1"/>
</dbReference>
<dbReference type="InterPro" id="IPR027417">
    <property type="entry name" value="P-loop_NTPase"/>
</dbReference>
<dbReference type="InterPro" id="IPR039421">
    <property type="entry name" value="Type_1_exporter"/>
</dbReference>
<dbReference type="SUPFAM" id="SSF52540">
    <property type="entry name" value="P-loop containing nucleoside triphosphate hydrolases"/>
    <property type="match status" value="1"/>
</dbReference>
<dbReference type="Pfam" id="PF00664">
    <property type="entry name" value="ABC_membrane"/>
    <property type="match status" value="1"/>
</dbReference>
<keyword evidence="3 8" id="KW-0812">Transmembrane</keyword>
<dbReference type="EMBL" id="JAALLT010000003">
    <property type="protein sequence ID" value="NGP77309.1"/>
    <property type="molecule type" value="Genomic_DNA"/>
</dbReference>
<comment type="subcellular location">
    <subcellularLocation>
        <location evidence="1">Cell membrane</location>
        <topology evidence="1">Multi-pass membrane protein</topology>
    </subcellularLocation>
</comment>
<feature type="transmembrane region" description="Helical" evidence="8">
    <location>
        <begin position="36"/>
        <end position="57"/>
    </location>
</feature>
<dbReference type="PANTHER" id="PTHR43394:SF1">
    <property type="entry name" value="ATP-BINDING CASSETTE SUB-FAMILY B MEMBER 10, MITOCHONDRIAL"/>
    <property type="match status" value="1"/>
</dbReference>
<dbReference type="PROSITE" id="PS50929">
    <property type="entry name" value="ABC_TM1F"/>
    <property type="match status" value="1"/>
</dbReference>
<dbReference type="Proteomes" id="UP000473278">
    <property type="component" value="Unassembled WGS sequence"/>
</dbReference>
<evidence type="ECO:0000313" key="11">
    <source>
        <dbReference type="EMBL" id="NGP77309.1"/>
    </source>
</evidence>
<feature type="transmembrane region" description="Helical" evidence="8">
    <location>
        <begin position="157"/>
        <end position="174"/>
    </location>
</feature>
<gene>
    <name evidence="11" type="ORF">G3570_11725</name>
</gene>
<dbReference type="GO" id="GO:0005524">
    <property type="term" value="F:ATP binding"/>
    <property type="evidence" value="ECO:0007669"/>
    <property type="project" value="UniProtKB-KW"/>
</dbReference>
<dbReference type="SUPFAM" id="SSF90123">
    <property type="entry name" value="ABC transporter transmembrane region"/>
    <property type="match status" value="1"/>
</dbReference>
<dbReference type="FunFam" id="1.20.1560.10:FF:000215">
    <property type="entry name" value="ABC transporter B family member 4"/>
    <property type="match status" value="1"/>
</dbReference>
<dbReference type="SMART" id="SM00382">
    <property type="entry name" value="AAA"/>
    <property type="match status" value="1"/>
</dbReference>
<evidence type="ECO:0000313" key="12">
    <source>
        <dbReference type="Proteomes" id="UP000473278"/>
    </source>
</evidence>
<reference evidence="11 12" key="1">
    <citation type="submission" date="2020-02" db="EMBL/GenBank/DDBJ databases">
        <title>Balneolaceae bacterium YR4-1, complete genome.</title>
        <authorList>
            <person name="Li Y."/>
            <person name="Wu S."/>
        </authorList>
    </citation>
    <scope>NUCLEOTIDE SEQUENCE [LARGE SCALE GENOMIC DNA]</scope>
    <source>
        <strain evidence="11 12">YR4-1</strain>
    </source>
</reference>
<evidence type="ECO:0000256" key="4">
    <source>
        <dbReference type="ARBA" id="ARBA00022741"/>
    </source>
</evidence>
<dbReference type="PROSITE" id="PS50893">
    <property type="entry name" value="ABC_TRANSPORTER_2"/>
    <property type="match status" value="1"/>
</dbReference>
<dbReference type="InterPro" id="IPR003439">
    <property type="entry name" value="ABC_transporter-like_ATP-bd"/>
</dbReference>
<dbReference type="InterPro" id="IPR011527">
    <property type="entry name" value="ABC1_TM_dom"/>
</dbReference>
<keyword evidence="5 11" id="KW-0067">ATP-binding</keyword>
<name>A0A6M1SQC6_9BACT</name>
<feature type="transmembrane region" description="Helical" evidence="8">
    <location>
        <begin position="77"/>
        <end position="100"/>
    </location>
</feature>
<dbReference type="CDD" id="cd18576">
    <property type="entry name" value="ABC_6TM_bac_exporter_ABCB8_10_like"/>
    <property type="match status" value="1"/>
</dbReference>
<protein>
    <submittedName>
        <fullName evidence="11">ABC transporter ATP-binding protein</fullName>
    </submittedName>
</protein>
<proteinExistence type="predicted"/>
<evidence type="ECO:0000259" key="10">
    <source>
        <dbReference type="PROSITE" id="PS50929"/>
    </source>
</evidence>
<evidence type="ECO:0000256" key="2">
    <source>
        <dbReference type="ARBA" id="ARBA00022448"/>
    </source>
</evidence>
<dbReference type="InterPro" id="IPR017871">
    <property type="entry name" value="ABC_transporter-like_CS"/>
</dbReference>
<evidence type="ECO:0000256" key="5">
    <source>
        <dbReference type="ARBA" id="ARBA00022840"/>
    </source>
</evidence>
<comment type="caution">
    <text evidence="11">The sequence shown here is derived from an EMBL/GenBank/DDBJ whole genome shotgun (WGS) entry which is preliminary data.</text>
</comment>
<sequence length="598" mass="66905">MKTNVLNQENTSQKSDAKTLWLAIRRIFRLSKPYRLKFYVATVLAVASSAVGLSVPLGLKALLDSVFQSADADLLNLIALILFGLFVGQAFLSFGSTYWLEWVGERVVTDLRKRLYEHLQRLGFRYFSDKRLGEITSRLTNDVGSVRTALTNALPQTITVTFSLLGSIALMIMLNWRLSLIVFLTVPVVTLLTRYFGGKIRKLSRDIQDDLADSTAVAEDALGAIRIVKAFAREVYEVGRYTESVENLFQTSRKKILLTSLFWSGISVMFMTTLVIIFWYGGLEVLAGRLTTGDLVAFIFYAFSISRSISQMSRLYTDINSAVGASDRIFELLDEIPEIQDSSDAIAIDQIEGRVEFRKVWFAYEKERPVLKDISLDILAGETVAVVGPSGAGKTTLINLIPRFFDPQKGNILIDGNDIRHIKKKSLREHIAIVPQDVHLFGTSIKENIRYGKLDAADDEIRRAAADANALEFIEQIPQGLDAKVGEKGVKLSGGQRQRLAIARALLKDPGILLLDEATSSLDSESEAQVQEALERLMQNRTTFIIAHRLSTVQHSDRIIVIEQGEIVQQGSHSELLTKGGLYKQLYEMQFREENVAR</sequence>
<evidence type="ECO:0000256" key="6">
    <source>
        <dbReference type="ARBA" id="ARBA00022989"/>
    </source>
</evidence>
<dbReference type="InterPro" id="IPR003593">
    <property type="entry name" value="AAA+_ATPase"/>
</dbReference>
<dbReference type="InterPro" id="IPR036640">
    <property type="entry name" value="ABC1_TM_sf"/>
</dbReference>
<dbReference type="Pfam" id="PF00005">
    <property type="entry name" value="ABC_tran"/>
    <property type="match status" value="1"/>
</dbReference>
<evidence type="ECO:0000256" key="8">
    <source>
        <dbReference type="SAM" id="Phobius"/>
    </source>
</evidence>
<dbReference type="GO" id="GO:0005886">
    <property type="term" value="C:plasma membrane"/>
    <property type="evidence" value="ECO:0007669"/>
    <property type="project" value="UniProtKB-SubCell"/>
</dbReference>
<organism evidence="11 12">
    <name type="scientific">Halalkalibaculum roseum</name>
    <dbReference type="NCBI Taxonomy" id="2709311"/>
    <lineage>
        <taxon>Bacteria</taxon>
        <taxon>Pseudomonadati</taxon>
        <taxon>Balneolota</taxon>
        <taxon>Balneolia</taxon>
        <taxon>Balneolales</taxon>
        <taxon>Balneolaceae</taxon>
        <taxon>Halalkalibaculum</taxon>
    </lineage>
</organism>
<feature type="domain" description="ABC transporter" evidence="9">
    <location>
        <begin position="355"/>
        <end position="589"/>
    </location>
</feature>
<keyword evidence="4" id="KW-0547">Nucleotide-binding</keyword>
<keyword evidence="7 8" id="KW-0472">Membrane</keyword>
<evidence type="ECO:0000259" key="9">
    <source>
        <dbReference type="PROSITE" id="PS50893"/>
    </source>
</evidence>
<evidence type="ECO:0000256" key="3">
    <source>
        <dbReference type="ARBA" id="ARBA00022692"/>
    </source>
</evidence>
<dbReference type="AlphaFoldDB" id="A0A6M1SQC6"/>
<keyword evidence="12" id="KW-1185">Reference proteome</keyword>
<evidence type="ECO:0000256" key="1">
    <source>
        <dbReference type="ARBA" id="ARBA00004651"/>
    </source>
</evidence>
<keyword evidence="2" id="KW-0813">Transport</keyword>
<accession>A0A6M1SQC6</accession>